<evidence type="ECO:0000256" key="4">
    <source>
        <dbReference type="PIRSR" id="PIRSR001112-1"/>
    </source>
</evidence>
<accession>A0A7Z2VY17</accession>
<name>A0A7Z2VY17_9BURK</name>
<keyword evidence="3 6" id="KW-0378">Hydrolase</keyword>
<dbReference type="PANTHER" id="PTHR21661">
    <property type="entry name" value="EPOXIDE HYDROLASE 1-RELATED"/>
    <property type="match status" value="1"/>
</dbReference>
<dbReference type="AlphaFoldDB" id="A0A7Z2VY17"/>
<evidence type="ECO:0000313" key="6">
    <source>
        <dbReference type="EMBL" id="QJE00995.1"/>
    </source>
</evidence>
<dbReference type="InterPro" id="IPR000639">
    <property type="entry name" value="Epox_hydrolase-like"/>
</dbReference>
<organism evidence="6 7">
    <name type="scientific">Massilia forsythiae</name>
    <dbReference type="NCBI Taxonomy" id="2728020"/>
    <lineage>
        <taxon>Bacteria</taxon>
        <taxon>Pseudomonadati</taxon>
        <taxon>Pseudomonadota</taxon>
        <taxon>Betaproteobacteria</taxon>
        <taxon>Burkholderiales</taxon>
        <taxon>Oxalobacteraceae</taxon>
        <taxon>Telluria group</taxon>
        <taxon>Massilia</taxon>
    </lineage>
</organism>
<evidence type="ECO:0000256" key="1">
    <source>
        <dbReference type="ARBA" id="ARBA00010088"/>
    </source>
</evidence>
<evidence type="ECO:0000313" key="7">
    <source>
        <dbReference type="Proteomes" id="UP000502415"/>
    </source>
</evidence>
<evidence type="ECO:0000256" key="3">
    <source>
        <dbReference type="ARBA" id="ARBA00022801"/>
    </source>
</evidence>
<keyword evidence="2" id="KW-0058">Aromatic hydrocarbons catabolism</keyword>
<comment type="similarity">
    <text evidence="1">Belongs to the peptidase S33 family.</text>
</comment>
<dbReference type="SUPFAM" id="SSF53474">
    <property type="entry name" value="alpha/beta-Hydrolases"/>
    <property type="match status" value="1"/>
</dbReference>
<dbReference type="Pfam" id="PF06441">
    <property type="entry name" value="EHN"/>
    <property type="match status" value="1"/>
</dbReference>
<dbReference type="Proteomes" id="UP000502415">
    <property type="component" value="Chromosome"/>
</dbReference>
<dbReference type="KEGG" id="mfy:HH212_13930"/>
<evidence type="ECO:0000256" key="2">
    <source>
        <dbReference type="ARBA" id="ARBA00022797"/>
    </source>
</evidence>
<evidence type="ECO:0000259" key="5">
    <source>
        <dbReference type="Pfam" id="PF06441"/>
    </source>
</evidence>
<dbReference type="InterPro" id="IPR029058">
    <property type="entry name" value="AB_hydrolase_fold"/>
</dbReference>
<dbReference type="EMBL" id="CP051685">
    <property type="protein sequence ID" value="QJE00995.1"/>
    <property type="molecule type" value="Genomic_DNA"/>
</dbReference>
<dbReference type="InterPro" id="IPR010497">
    <property type="entry name" value="Epoxide_hydro_N"/>
</dbReference>
<sequence>MSIQPFRIAIPDADLADLRERLLRTRPAPAIEDQGWSQGIEPAFLQDLLRYWADGFDWRAQEARLNRLPQFMAQVGDQAIHFVHRQGTGPAPLPLVLTHGWPGSFIEMERILPLLADPGAHGGDPVDAFHVVVPSLPGYAFSPAPRRKGVGTYATAALWADLMAQLGYDRFGAQGGDLGASVTSWLGLRFPERIVGMHLNYIPTSFKPPLGEGQPELTPEEKDFQKRQSDWKEKEGAYRSMHATKPTTAASGLNDSPAGLAAWIAEKVHAWTQDFDKSISFDTLLTDISLYWFTQQIGPSFQMYVEEQARPFAPQERVQPPLGVAVFPAEIPMPPRSWPERSYDVRRWTPMPSGGHFAALEEPQLLAEDIRAFFRPLRGA</sequence>
<dbReference type="PANTHER" id="PTHR21661:SF35">
    <property type="entry name" value="EPOXIDE HYDROLASE"/>
    <property type="match status" value="1"/>
</dbReference>
<protein>
    <submittedName>
        <fullName evidence="6">Epoxide hydrolase</fullName>
    </submittedName>
</protein>
<dbReference type="GO" id="GO:0097176">
    <property type="term" value="P:epoxide metabolic process"/>
    <property type="evidence" value="ECO:0007669"/>
    <property type="project" value="TreeGrafter"/>
</dbReference>
<gene>
    <name evidence="6" type="ORF">HH212_13930</name>
</gene>
<dbReference type="InterPro" id="IPR016292">
    <property type="entry name" value="Epoxide_hydrolase"/>
</dbReference>
<reference evidence="6 7" key="1">
    <citation type="submission" date="2020-04" db="EMBL/GenBank/DDBJ databases">
        <title>Genome sequencing of novel species.</title>
        <authorList>
            <person name="Heo J."/>
            <person name="Kim S.-J."/>
            <person name="Kim J.-S."/>
            <person name="Hong S.-B."/>
            <person name="Kwon S.-W."/>
        </authorList>
    </citation>
    <scope>NUCLEOTIDE SEQUENCE [LARGE SCALE GENOMIC DNA]</scope>
    <source>
        <strain evidence="6 7">GN2-R2</strain>
    </source>
</reference>
<dbReference type="RefSeq" id="WP_170203024.1">
    <property type="nucleotide sequence ID" value="NZ_CP051685.1"/>
</dbReference>
<feature type="active site" description="Proton donor" evidence="4">
    <location>
        <position position="304"/>
    </location>
</feature>
<dbReference type="PIRSF" id="PIRSF001112">
    <property type="entry name" value="Epoxide_hydrolase"/>
    <property type="match status" value="1"/>
</dbReference>
<dbReference type="PRINTS" id="PR00412">
    <property type="entry name" value="EPOXHYDRLASE"/>
</dbReference>
<proteinExistence type="inferred from homology"/>
<feature type="domain" description="Epoxide hydrolase N-terminal" evidence="5">
    <location>
        <begin position="3"/>
        <end position="108"/>
    </location>
</feature>
<dbReference type="Gene3D" id="3.40.50.1820">
    <property type="entry name" value="alpha/beta hydrolase"/>
    <property type="match status" value="1"/>
</dbReference>
<keyword evidence="7" id="KW-1185">Reference proteome</keyword>
<feature type="active site" description="Nucleophile" evidence="4">
    <location>
        <position position="177"/>
    </location>
</feature>
<dbReference type="GO" id="GO:0004301">
    <property type="term" value="F:epoxide hydrolase activity"/>
    <property type="evidence" value="ECO:0007669"/>
    <property type="project" value="TreeGrafter"/>
</dbReference>
<feature type="active site" description="Proton acceptor" evidence="4">
    <location>
        <position position="356"/>
    </location>
</feature>